<organism evidence="1">
    <name type="scientific">Arundo donax</name>
    <name type="common">Giant reed</name>
    <name type="synonym">Donax arundinaceus</name>
    <dbReference type="NCBI Taxonomy" id="35708"/>
    <lineage>
        <taxon>Eukaryota</taxon>
        <taxon>Viridiplantae</taxon>
        <taxon>Streptophyta</taxon>
        <taxon>Embryophyta</taxon>
        <taxon>Tracheophyta</taxon>
        <taxon>Spermatophyta</taxon>
        <taxon>Magnoliopsida</taxon>
        <taxon>Liliopsida</taxon>
        <taxon>Poales</taxon>
        <taxon>Poaceae</taxon>
        <taxon>PACMAD clade</taxon>
        <taxon>Arundinoideae</taxon>
        <taxon>Arundineae</taxon>
        <taxon>Arundo</taxon>
    </lineage>
</organism>
<protein>
    <submittedName>
        <fullName evidence="1">Uncharacterized protein</fullName>
    </submittedName>
</protein>
<reference evidence="1" key="2">
    <citation type="journal article" date="2015" name="Data Brief">
        <title>Shoot transcriptome of the giant reed, Arundo donax.</title>
        <authorList>
            <person name="Barrero R.A."/>
            <person name="Guerrero F.D."/>
            <person name="Moolhuijzen P."/>
            <person name="Goolsby J.A."/>
            <person name="Tidwell J."/>
            <person name="Bellgard S.E."/>
            <person name="Bellgard M.I."/>
        </authorList>
    </citation>
    <scope>NUCLEOTIDE SEQUENCE</scope>
    <source>
        <tissue evidence="1">Shoot tissue taken approximately 20 cm above the soil surface</tissue>
    </source>
</reference>
<name>A0A0A9C1M2_ARUDO</name>
<dbReference type="EMBL" id="GBRH01228429">
    <property type="protein sequence ID" value="JAD69466.1"/>
    <property type="molecule type" value="Transcribed_RNA"/>
</dbReference>
<accession>A0A0A9C1M2</accession>
<proteinExistence type="predicted"/>
<evidence type="ECO:0000313" key="1">
    <source>
        <dbReference type="EMBL" id="JAD69466.1"/>
    </source>
</evidence>
<sequence>MRVHSSNSAII</sequence>
<reference evidence="1" key="1">
    <citation type="submission" date="2014-09" db="EMBL/GenBank/DDBJ databases">
        <authorList>
            <person name="Magalhaes I.L.F."/>
            <person name="Oliveira U."/>
            <person name="Santos F.R."/>
            <person name="Vidigal T.H.D.A."/>
            <person name="Brescovit A.D."/>
            <person name="Santos A.J."/>
        </authorList>
    </citation>
    <scope>NUCLEOTIDE SEQUENCE</scope>
    <source>
        <tissue evidence="1">Shoot tissue taken approximately 20 cm above the soil surface</tissue>
    </source>
</reference>